<protein>
    <submittedName>
        <fullName evidence="2">Uncharacterized protein</fullName>
    </submittedName>
</protein>
<feature type="transmembrane region" description="Helical" evidence="1">
    <location>
        <begin position="161"/>
        <end position="181"/>
    </location>
</feature>
<sequence length="189" mass="19181">MSVPWGAYAAHAVRTLPARVLGAGLLVAAYRPWAAGHGGVGLFLFCGALVVGLWAAPGLDLRPTLHSFRWWHRLARHRTTALACAAVLFAALGDPPPWQAACTAVLLVGYLAASDSWSTGLTATRPARRTWGEALAACAASVAVVGAAAVDVPGSGAGRPLAALALAAGGAGIVLLVRGRLRGAAPRRG</sequence>
<dbReference type="RefSeq" id="WP_353945924.1">
    <property type="nucleotide sequence ID" value="NZ_CP159534.1"/>
</dbReference>
<keyword evidence="1" id="KW-0812">Transmembrane</keyword>
<gene>
    <name evidence="2" type="ORF">ABII15_32900</name>
</gene>
<feature type="transmembrane region" description="Helical" evidence="1">
    <location>
        <begin position="34"/>
        <end position="55"/>
    </location>
</feature>
<keyword evidence="1" id="KW-1133">Transmembrane helix</keyword>
<dbReference type="AlphaFoldDB" id="A0AAU8J3D2"/>
<organism evidence="2">
    <name type="scientific">Streptomyces tabacisoli</name>
    <dbReference type="NCBI Taxonomy" id="3156398"/>
    <lineage>
        <taxon>Bacteria</taxon>
        <taxon>Bacillati</taxon>
        <taxon>Actinomycetota</taxon>
        <taxon>Actinomycetes</taxon>
        <taxon>Kitasatosporales</taxon>
        <taxon>Streptomycetaceae</taxon>
        <taxon>Streptomyces</taxon>
    </lineage>
</organism>
<keyword evidence="1" id="KW-0472">Membrane</keyword>
<evidence type="ECO:0000256" key="1">
    <source>
        <dbReference type="SAM" id="Phobius"/>
    </source>
</evidence>
<accession>A0AAU8J3D2</accession>
<proteinExistence type="predicted"/>
<dbReference type="KEGG" id="stac:ABII15_32900"/>
<evidence type="ECO:0000313" key="2">
    <source>
        <dbReference type="EMBL" id="XCJ74481.1"/>
    </source>
</evidence>
<dbReference type="EMBL" id="CP159534">
    <property type="protein sequence ID" value="XCJ74481.1"/>
    <property type="molecule type" value="Genomic_DNA"/>
</dbReference>
<reference evidence="2" key="1">
    <citation type="submission" date="2024-06" db="EMBL/GenBank/DDBJ databases">
        <title>Streptomyces sp. strain HUAS MG91 genome sequences.</title>
        <authorList>
            <person name="Mo P."/>
        </authorList>
    </citation>
    <scope>NUCLEOTIDE SEQUENCE</scope>
    <source>
        <strain evidence="2">HUAS MG91</strain>
    </source>
</reference>
<name>A0AAU8J3D2_9ACTN</name>
<feature type="transmembrane region" description="Helical" evidence="1">
    <location>
        <begin position="130"/>
        <end position="149"/>
    </location>
</feature>